<dbReference type="InterPro" id="IPR025661">
    <property type="entry name" value="Pept_asp_AS"/>
</dbReference>
<dbReference type="Gene3D" id="2.10.25.160">
    <property type="entry name" value="Granulin"/>
    <property type="match status" value="1"/>
</dbReference>
<feature type="region of interest" description="Disordered" evidence="8">
    <location>
        <begin position="466"/>
        <end position="495"/>
    </location>
</feature>
<evidence type="ECO:0000256" key="8">
    <source>
        <dbReference type="SAM" id="MobiDB-lite"/>
    </source>
</evidence>
<dbReference type="Pfam" id="PF08246">
    <property type="entry name" value="Inhibitor_I29"/>
    <property type="match status" value="1"/>
</dbReference>
<evidence type="ECO:0000313" key="12">
    <source>
        <dbReference type="EMBL" id="SZX74299.1"/>
    </source>
</evidence>
<dbReference type="PANTHER" id="PTHR12411">
    <property type="entry name" value="CYSTEINE PROTEASE FAMILY C1-RELATED"/>
    <property type="match status" value="1"/>
</dbReference>
<feature type="region of interest" description="Disordered" evidence="8">
    <location>
        <begin position="353"/>
        <end position="386"/>
    </location>
</feature>
<evidence type="ECO:0000256" key="7">
    <source>
        <dbReference type="ARBA" id="ARBA00023180"/>
    </source>
</evidence>
<dbReference type="EMBL" id="FNXT01001211">
    <property type="protein sequence ID" value="SZX74299.1"/>
    <property type="molecule type" value="Genomic_DNA"/>
</dbReference>
<dbReference type="SMART" id="SM00645">
    <property type="entry name" value="Pept_C1"/>
    <property type="match status" value="1"/>
</dbReference>
<dbReference type="PROSITE" id="PS00639">
    <property type="entry name" value="THIOL_PROTEASE_HIS"/>
    <property type="match status" value="1"/>
</dbReference>
<dbReference type="STRING" id="3088.A0A383WB25"/>
<keyword evidence="6" id="KW-1015">Disulfide bond</keyword>
<dbReference type="InterPro" id="IPR038765">
    <property type="entry name" value="Papain-like_cys_pep_sf"/>
</dbReference>
<dbReference type="PROSITE" id="PS00139">
    <property type="entry name" value="THIOL_PROTEASE_CYS"/>
    <property type="match status" value="1"/>
</dbReference>
<evidence type="ECO:0000256" key="2">
    <source>
        <dbReference type="ARBA" id="ARBA00022670"/>
    </source>
</evidence>
<feature type="domain" description="Granulins" evidence="9">
    <location>
        <begin position="389"/>
        <end position="446"/>
    </location>
</feature>
<dbReference type="Proteomes" id="UP000256970">
    <property type="component" value="Unassembled WGS sequence"/>
</dbReference>
<dbReference type="InterPro" id="IPR013201">
    <property type="entry name" value="Prot_inhib_I29"/>
</dbReference>
<dbReference type="InterPro" id="IPR013128">
    <property type="entry name" value="Peptidase_C1A"/>
</dbReference>
<dbReference type="InterPro" id="IPR039417">
    <property type="entry name" value="Peptidase_C1A_papain-like"/>
</dbReference>
<dbReference type="Pfam" id="PF00396">
    <property type="entry name" value="Granulin"/>
    <property type="match status" value="1"/>
</dbReference>
<evidence type="ECO:0000259" key="11">
    <source>
        <dbReference type="SMART" id="SM00848"/>
    </source>
</evidence>
<evidence type="ECO:0000256" key="5">
    <source>
        <dbReference type="ARBA" id="ARBA00022807"/>
    </source>
</evidence>
<feature type="compositionally biased region" description="Pro residues" evidence="8">
    <location>
        <begin position="357"/>
        <end position="381"/>
    </location>
</feature>
<dbReference type="AlphaFoldDB" id="A0A383WB25"/>
<dbReference type="GO" id="GO:0006508">
    <property type="term" value="P:proteolysis"/>
    <property type="evidence" value="ECO:0007669"/>
    <property type="project" value="UniProtKB-KW"/>
</dbReference>
<feature type="compositionally biased region" description="Polar residues" evidence="8">
    <location>
        <begin position="478"/>
        <end position="489"/>
    </location>
</feature>
<keyword evidence="13" id="KW-1185">Reference proteome</keyword>
<feature type="domain" description="Peptidase C1A papain C-terminal" evidence="10">
    <location>
        <begin position="122"/>
        <end position="353"/>
    </location>
</feature>
<dbReference type="GO" id="GO:0008234">
    <property type="term" value="F:cysteine-type peptidase activity"/>
    <property type="evidence" value="ECO:0007669"/>
    <property type="project" value="UniProtKB-KW"/>
</dbReference>
<evidence type="ECO:0000259" key="9">
    <source>
        <dbReference type="SMART" id="SM00277"/>
    </source>
</evidence>
<dbReference type="InterPro" id="IPR000169">
    <property type="entry name" value="Pept_cys_AS"/>
</dbReference>
<dbReference type="CDD" id="cd02248">
    <property type="entry name" value="Peptidase_C1A"/>
    <property type="match status" value="1"/>
</dbReference>
<dbReference type="SUPFAM" id="SSF54001">
    <property type="entry name" value="Cysteine proteinases"/>
    <property type="match status" value="1"/>
</dbReference>
<sequence>MLGLAGLVAADRQLRQVHEQELLGAKAHPRQAFWQWMAKHKKVYANDLKVVEDRFRIWLDNLQFIEEYNSKSTSHWLGLNSLADLSHEEYKQKYALGYRKFTRTPENRLKGFSHGNLDEATLPVEIDWRKQNAVAEVKNQQQCGSCWAFSTTGAIEGINAIVTGELVSLSEQELVDCDTKKDHGCGGGLMDFAFEYVTKERGIHAEQDYPYTATDGECRRDELQLNARPVVTIDGYEDVPQYDEVALKKAVSKQPVSVAIEADQRSFQLYMGGVFDDEGCGEQLDHGVLAVGYGVETHPAEDDSGDAAGRRRNYWIIKNSWGGEWGDHGYIKIRMGRGKAGLCGIAMQPSYPLKKGPNPPTPPPGPKPGPGPKPPTPPPAPKPDEPVACDAASECPPATTCCCLRDIAGFCFSWGCCPMEGATCCEDKEHCCPSDLPICDTDEGRCLPKPGTGGFTKSAPWATKVPARRRTAPAGGFRSSSAKGQQMQSIKPMAA</sequence>
<evidence type="ECO:0000259" key="10">
    <source>
        <dbReference type="SMART" id="SM00645"/>
    </source>
</evidence>
<accession>A0A383WB25</accession>
<evidence type="ECO:0000256" key="6">
    <source>
        <dbReference type="ARBA" id="ARBA00023157"/>
    </source>
</evidence>
<dbReference type="SMART" id="SM00848">
    <property type="entry name" value="Inhibitor_I29"/>
    <property type="match status" value="1"/>
</dbReference>
<keyword evidence="2" id="KW-0645">Protease</keyword>
<dbReference type="SUPFAM" id="SSF57277">
    <property type="entry name" value="Granulin repeat"/>
    <property type="match status" value="1"/>
</dbReference>
<protein>
    <recommendedName>
        <fullName evidence="14">Granulins domain-containing protein</fullName>
    </recommendedName>
</protein>
<gene>
    <name evidence="12" type="ORF">BQ4739_LOCUS14589</name>
</gene>
<evidence type="ECO:0000256" key="1">
    <source>
        <dbReference type="ARBA" id="ARBA00008455"/>
    </source>
</evidence>
<evidence type="ECO:0000256" key="3">
    <source>
        <dbReference type="ARBA" id="ARBA00022729"/>
    </source>
</evidence>
<reference evidence="12 13" key="1">
    <citation type="submission" date="2016-10" db="EMBL/GenBank/DDBJ databases">
        <authorList>
            <person name="Cai Z."/>
        </authorList>
    </citation>
    <scope>NUCLEOTIDE SEQUENCE [LARGE SCALE GENOMIC DNA]</scope>
</reference>
<dbReference type="PROSITE" id="PS00640">
    <property type="entry name" value="THIOL_PROTEASE_ASN"/>
    <property type="match status" value="1"/>
</dbReference>
<name>A0A383WB25_TETOB</name>
<organism evidence="12 13">
    <name type="scientific">Tetradesmus obliquus</name>
    <name type="common">Green alga</name>
    <name type="synonym">Acutodesmus obliquus</name>
    <dbReference type="NCBI Taxonomy" id="3088"/>
    <lineage>
        <taxon>Eukaryota</taxon>
        <taxon>Viridiplantae</taxon>
        <taxon>Chlorophyta</taxon>
        <taxon>core chlorophytes</taxon>
        <taxon>Chlorophyceae</taxon>
        <taxon>CS clade</taxon>
        <taxon>Sphaeropleales</taxon>
        <taxon>Scenedesmaceae</taxon>
        <taxon>Tetradesmus</taxon>
    </lineage>
</organism>
<evidence type="ECO:0000313" key="13">
    <source>
        <dbReference type="Proteomes" id="UP000256970"/>
    </source>
</evidence>
<keyword evidence="4" id="KW-0378">Hydrolase</keyword>
<dbReference type="PRINTS" id="PR00705">
    <property type="entry name" value="PAPAIN"/>
</dbReference>
<dbReference type="Pfam" id="PF00112">
    <property type="entry name" value="Peptidase_C1"/>
    <property type="match status" value="1"/>
</dbReference>
<dbReference type="SMART" id="SM00277">
    <property type="entry name" value="GRAN"/>
    <property type="match status" value="1"/>
</dbReference>
<comment type="similarity">
    <text evidence="1">Belongs to the peptidase C1 family.</text>
</comment>
<dbReference type="InterPro" id="IPR000118">
    <property type="entry name" value="Granulin"/>
</dbReference>
<proteinExistence type="inferred from homology"/>
<feature type="domain" description="Cathepsin propeptide inhibitor" evidence="11">
    <location>
        <begin position="33"/>
        <end position="90"/>
    </location>
</feature>
<dbReference type="FunFam" id="3.90.70.10:FF:000067">
    <property type="entry name" value="Senescence-specific cysteine protease"/>
    <property type="match status" value="1"/>
</dbReference>
<dbReference type="InterPro" id="IPR000668">
    <property type="entry name" value="Peptidase_C1A_C"/>
</dbReference>
<keyword evidence="5" id="KW-0788">Thiol protease</keyword>
<keyword evidence="3" id="KW-0732">Signal</keyword>
<keyword evidence="7" id="KW-0325">Glycoprotein</keyword>
<evidence type="ECO:0000256" key="4">
    <source>
        <dbReference type="ARBA" id="ARBA00022801"/>
    </source>
</evidence>
<dbReference type="InterPro" id="IPR037277">
    <property type="entry name" value="Granulin_sf"/>
</dbReference>
<dbReference type="InterPro" id="IPR025660">
    <property type="entry name" value="Pept_his_AS"/>
</dbReference>
<evidence type="ECO:0008006" key="14">
    <source>
        <dbReference type="Google" id="ProtNLM"/>
    </source>
</evidence>
<dbReference type="Gene3D" id="3.90.70.10">
    <property type="entry name" value="Cysteine proteinases"/>
    <property type="match status" value="1"/>
</dbReference>